<keyword evidence="5 6" id="KW-0233">DNA recombination</keyword>
<gene>
    <name evidence="7" type="ORF">GCM10011349_46110</name>
</gene>
<comment type="similarity">
    <text evidence="2 6">Belongs to the transposase mutator family.</text>
</comment>
<evidence type="ECO:0000256" key="1">
    <source>
        <dbReference type="ARBA" id="ARBA00002190"/>
    </source>
</evidence>
<evidence type="ECO:0000256" key="4">
    <source>
        <dbReference type="ARBA" id="ARBA00023125"/>
    </source>
</evidence>
<evidence type="ECO:0000256" key="2">
    <source>
        <dbReference type="ARBA" id="ARBA00010961"/>
    </source>
</evidence>
<keyword evidence="8" id="KW-1185">Reference proteome</keyword>
<accession>A0ABQ2K0K4</accession>
<evidence type="ECO:0000313" key="7">
    <source>
        <dbReference type="EMBL" id="GGN62426.1"/>
    </source>
</evidence>
<proteinExistence type="inferred from homology"/>
<name>A0ABQ2K0K4_9SPHN</name>
<evidence type="ECO:0000256" key="6">
    <source>
        <dbReference type="RuleBase" id="RU365089"/>
    </source>
</evidence>
<dbReference type="Pfam" id="PF00872">
    <property type="entry name" value="Transposase_mut"/>
    <property type="match status" value="1"/>
</dbReference>
<evidence type="ECO:0000256" key="5">
    <source>
        <dbReference type="ARBA" id="ARBA00023172"/>
    </source>
</evidence>
<keyword evidence="4 6" id="KW-0238">DNA-binding</keyword>
<dbReference type="PANTHER" id="PTHR33217:SF5">
    <property type="entry name" value="MUTATOR FAMILY TRANSPOSASE"/>
    <property type="match status" value="1"/>
</dbReference>
<organism evidence="7 8">
    <name type="scientific">Novosphingobium indicum</name>
    <dbReference type="NCBI Taxonomy" id="462949"/>
    <lineage>
        <taxon>Bacteria</taxon>
        <taxon>Pseudomonadati</taxon>
        <taxon>Pseudomonadota</taxon>
        <taxon>Alphaproteobacteria</taxon>
        <taxon>Sphingomonadales</taxon>
        <taxon>Sphingomonadaceae</taxon>
        <taxon>Novosphingobium</taxon>
    </lineage>
</organism>
<evidence type="ECO:0000313" key="8">
    <source>
        <dbReference type="Proteomes" id="UP000605099"/>
    </source>
</evidence>
<dbReference type="EMBL" id="BMLK01000047">
    <property type="protein sequence ID" value="GGN62426.1"/>
    <property type="molecule type" value="Genomic_DNA"/>
</dbReference>
<comment type="function">
    <text evidence="1 6">Required for the transposition of the insertion element.</text>
</comment>
<evidence type="ECO:0000256" key="3">
    <source>
        <dbReference type="ARBA" id="ARBA00022578"/>
    </source>
</evidence>
<sequence>MIYTTNAIEALNSKLRRAVRTRGHFPGDEAAMKLLYLVLNHAAEEWKRPPREWTEAKTQFAVLFGDRFMVLMNKTGSAHKITDSPGPGCADIHLGQGFSLETGYVDADPSCQLEFTPCRRGGPYV</sequence>
<dbReference type="PANTHER" id="PTHR33217">
    <property type="entry name" value="TRANSPOSASE FOR INSERTION SEQUENCE ELEMENT IS1081"/>
    <property type="match status" value="1"/>
</dbReference>
<keyword evidence="3 6" id="KW-0815">Transposition</keyword>
<dbReference type="InterPro" id="IPR001207">
    <property type="entry name" value="Transposase_mutator"/>
</dbReference>
<comment type="caution">
    <text evidence="7">The sequence shown here is derived from an EMBL/GenBank/DDBJ whole genome shotgun (WGS) entry which is preliminary data.</text>
</comment>
<protein>
    <recommendedName>
        <fullName evidence="6">Mutator family transposase</fullName>
    </recommendedName>
</protein>
<dbReference type="Proteomes" id="UP000605099">
    <property type="component" value="Unassembled WGS sequence"/>
</dbReference>
<reference evidence="8" key="1">
    <citation type="journal article" date="2019" name="Int. J. Syst. Evol. Microbiol.">
        <title>The Global Catalogue of Microorganisms (GCM) 10K type strain sequencing project: providing services to taxonomists for standard genome sequencing and annotation.</title>
        <authorList>
            <consortium name="The Broad Institute Genomics Platform"/>
            <consortium name="The Broad Institute Genome Sequencing Center for Infectious Disease"/>
            <person name="Wu L."/>
            <person name="Ma J."/>
        </authorList>
    </citation>
    <scope>NUCLEOTIDE SEQUENCE [LARGE SCALE GENOMIC DNA]</scope>
    <source>
        <strain evidence="8">CGMCC 1.6784</strain>
    </source>
</reference>
<keyword evidence="6" id="KW-0814">Transposable element</keyword>